<dbReference type="PRINTS" id="PR00080">
    <property type="entry name" value="SDRFAMILY"/>
</dbReference>
<dbReference type="SUPFAM" id="SSF51735">
    <property type="entry name" value="NAD(P)-binding Rossmann-fold domains"/>
    <property type="match status" value="1"/>
</dbReference>
<evidence type="ECO:0000313" key="3">
    <source>
        <dbReference type="EMBL" id="QQD24819.1"/>
    </source>
</evidence>
<keyword evidence="2" id="KW-0560">Oxidoreductase</keyword>
<dbReference type="PANTHER" id="PTHR24321">
    <property type="entry name" value="DEHYDROGENASES, SHORT CHAIN"/>
    <property type="match status" value="1"/>
</dbReference>
<name>A0A9X7UXP0_9GAMM</name>
<dbReference type="PROSITE" id="PS00061">
    <property type="entry name" value="ADH_SHORT"/>
    <property type="match status" value="1"/>
</dbReference>
<dbReference type="InterPro" id="IPR002347">
    <property type="entry name" value="SDR_fam"/>
</dbReference>
<dbReference type="PRINTS" id="PR00081">
    <property type="entry name" value="GDHRDH"/>
</dbReference>
<evidence type="ECO:0000313" key="4">
    <source>
        <dbReference type="Proteomes" id="UP000596074"/>
    </source>
</evidence>
<dbReference type="CDD" id="cd05233">
    <property type="entry name" value="SDR_c"/>
    <property type="match status" value="1"/>
</dbReference>
<dbReference type="KEGG" id="vcw:GJQ55_10225"/>
<gene>
    <name evidence="3" type="ORF">GJQ55_10225</name>
</gene>
<comment type="similarity">
    <text evidence="1">Belongs to the short-chain dehydrogenases/reductases (SDR) family.</text>
</comment>
<dbReference type="Gene3D" id="3.40.50.720">
    <property type="entry name" value="NAD(P)-binding Rossmann-like Domain"/>
    <property type="match status" value="1"/>
</dbReference>
<dbReference type="InterPro" id="IPR036291">
    <property type="entry name" value="NAD(P)-bd_dom_sf"/>
</dbReference>
<evidence type="ECO:0000256" key="2">
    <source>
        <dbReference type="ARBA" id="ARBA00023002"/>
    </source>
</evidence>
<keyword evidence="4" id="KW-1185">Reference proteome</keyword>
<evidence type="ECO:0000256" key="1">
    <source>
        <dbReference type="ARBA" id="ARBA00006484"/>
    </source>
</evidence>
<dbReference type="PANTHER" id="PTHR24321:SF8">
    <property type="entry name" value="ESTRADIOL 17-BETA-DEHYDROGENASE 8-RELATED"/>
    <property type="match status" value="1"/>
</dbReference>
<protein>
    <submittedName>
        <fullName evidence="3">SDR family oxidoreductase</fullName>
    </submittedName>
</protein>
<dbReference type="InterPro" id="IPR020904">
    <property type="entry name" value="Sc_DH/Rdtase_CS"/>
</dbReference>
<proteinExistence type="inferred from homology"/>
<dbReference type="FunFam" id="3.40.50.720:FF:000084">
    <property type="entry name" value="Short-chain dehydrogenase reductase"/>
    <property type="match status" value="1"/>
</dbReference>
<sequence>MVRAPESVLNIQDQTHKEIVMNYEMQGKKAIVTGAASGIGLAIAETLARSGADVAIWDINPQLDNAVARVAALGVKCIGLKVDVSDAAAVAAATAETVKQLGGLDLAVNNAGIGGPSASSADYPLDGWDKVIAINLNGVYYCQREQLRYMREHGGGSIVNMASILGQVAFAGAPAYVAAKHGVVGLTKCAAVEHAQDNIRINSVGPAFVHTPMVDGGLPAEVVAALESKHAVGRLGQPQEIAALVAWLLSDAASFVTGAYYAADGGYLAV</sequence>
<dbReference type="EMBL" id="CP046056">
    <property type="protein sequence ID" value="QQD24819.1"/>
    <property type="molecule type" value="Genomic_DNA"/>
</dbReference>
<dbReference type="AlphaFoldDB" id="A0A9X7UXP0"/>
<organism evidence="3 4">
    <name type="scientific">Venatoribacter cucullus</name>
    <dbReference type="NCBI Taxonomy" id="2661630"/>
    <lineage>
        <taxon>Bacteria</taxon>
        <taxon>Pseudomonadati</taxon>
        <taxon>Pseudomonadota</taxon>
        <taxon>Gammaproteobacteria</taxon>
        <taxon>Oceanospirillales</taxon>
        <taxon>Oceanospirillaceae</taxon>
        <taxon>Venatoribacter</taxon>
    </lineage>
</organism>
<accession>A0A9X7UXP0</accession>
<dbReference type="Pfam" id="PF13561">
    <property type="entry name" value="adh_short_C2"/>
    <property type="match status" value="1"/>
</dbReference>
<dbReference type="Proteomes" id="UP000596074">
    <property type="component" value="Chromosome"/>
</dbReference>
<reference evidence="3 4" key="1">
    <citation type="submission" date="2019-11" db="EMBL/GenBank/DDBJ databases">
        <title>Venatorbacter sp. nov. a predator of Campylobacter and other Gram-negative bacteria.</title>
        <authorList>
            <person name="Saeedi A."/>
            <person name="Cummings N.J."/>
            <person name="Connerton I.F."/>
            <person name="Connerton P.L."/>
        </authorList>
    </citation>
    <scope>NUCLEOTIDE SEQUENCE [LARGE SCALE GENOMIC DNA]</scope>
    <source>
        <strain evidence="3">XL5</strain>
    </source>
</reference>
<dbReference type="GO" id="GO:0016491">
    <property type="term" value="F:oxidoreductase activity"/>
    <property type="evidence" value="ECO:0007669"/>
    <property type="project" value="UniProtKB-KW"/>
</dbReference>